<accession>A0A8K0CVV0</accession>
<reference evidence="1" key="1">
    <citation type="submission" date="2019-08" db="EMBL/GenBank/DDBJ databases">
        <title>The genome of the North American firefly Photinus pyralis.</title>
        <authorList>
            <consortium name="Photinus pyralis genome working group"/>
            <person name="Fallon T.R."/>
            <person name="Sander Lower S.E."/>
            <person name="Weng J.-K."/>
        </authorList>
    </citation>
    <scope>NUCLEOTIDE SEQUENCE</scope>
    <source>
        <strain evidence="1">TRF0915ILg1</strain>
        <tissue evidence="1">Whole body</tissue>
    </source>
</reference>
<dbReference type="AlphaFoldDB" id="A0A8K0CVV0"/>
<proteinExistence type="predicted"/>
<organism evidence="1 2">
    <name type="scientific">Ignelater luminosus</name>
    <name type="common">Cucubano</name>
    <name type="synonym">Pyrophorus luminosus</name>
    <dbReference type="NCBI Taxonomy" id="2038154"/>
    <lineage>
        <taxon>Eukaryota</taxon>
        <taxon>Metazoa</taxon>
        <taxon>Ecdysozoa</taxon>
        <taxon>Arthropoda</taxon>
        <taxon>Hexapoda</taxon>
        <taxon>Insecta</taxon>
        <taxon>Pterygota</taxon>
        <taxon>Neoptera</taxon>
        <taxon>Endopterygota</taxon>
        <taxon>Coleoptera</taxon>
        <taxon>Polyphaga</taxon>
        <taxon>Elateriformia</taxon>
        <taxon>Elateroidea</taxon>
        <taxon>Elateridae</taxon>
        <taxon>Agrypninae</taxon>
        <taxon>Pyrophorini</taxon>
        <taxon>Ignelater</taxon>
    </lineage>
</organism>
<keyword evidence="2" id="KW-1185">Reference proteome</keyword>
<evidence type="ECO:0000313" key="2">
    <source>
        <dbReference type="Proteomes" id="UP000801492"/>
    </source>
</evidence>
<sequence length="165" mass="19302">MYELYKQQCVDKIINLVSVTRYRQVFMSEFNLGLGTPKSDICKTCDSKEDNDGHVARCKAAFKEQDNDRNLVRKGTILFFPEVEHNVMDIDRDFDAEKKVIRKAQNVYTVDQCITLMGEARKRNLYVIKRMEDKFVNLKELSQKLNLIDKKKSNKGETITLRNVQ</sequence>
<dbReference type="Proteomes" id="UP000801492">
    <property type="component" value="Unassembled WGS sequence"/>
</dbReference>
<evidence type="ECO:0000313" key="1">
    <source>
        <dbReference type="EMBL" id="KAF2891352.1"/>
    </source>
</evidence>
<protein>
    <submittedName>
        <fullName evidence="1">Uncharacterized protein</fullName>
    </submittedName>
</protein>
<gene>
    <name evidence="1" type="ORF">ILUMI_14821</name>
</gene>
<dbReference type="EMBL" id="VTPC01033905">
    <property type="protein sequence ID" value="KAF2891352.1"/>
    <property type="molecule type" value="Genomic_DNA"/>
</dbReference>
<name>A0A8K0CVV0_IGNLU</name>
<comment type="caution">
    <text evidence="1">The sequence shown here is derived from an EMBL/GenBank/DDBJ whole genome shotgun (WGS) entry which is preliminary data.</text>
</comment>
<dbReference type="OrthoDB" id="6732375at2759"/>